<accession>A0ABW1EPV6</accession>
<feature type="transmembrane region" description="Helical" evidence="1">
    <location>
        <begin position="21"/>
        <end position="44"/>
    </location>
</feature>
<keyword evidence="3" id="KW-1185">Reference proteome</keyword>
<keyword evidence="1" id="KW-0812">Transmembrane</keyword>
<name>A0ABW1EPV6_9BACT</name>
<dbReference type="Proteomes" id="UP001596091">
    <property type="component" value="Unassembled WGS sequence"/>
</dbReference>
<keyword evidence="1" id="KW-0472">Membrane</keyword>
<organism evidence="2 3">
    <name type="scientific">Acidicapsa dinghuensis</name>
    <dbReference type="NCBI Taxonomy" id="2218256"/>
    <lineage>
        <taxon>Bacteria</taxon>
        <taxon>Pseudomonadati</taxon>
        <taxon>Acidobacteriota</taxon>
        <taxon>Terriglobia</taxon>
        <taxon>Terriglobales</taxon>
        <taxon>Acidobacteriaceae</taxon>
        <taxon>Acidicapsa</taxon>
    </lineage>
</organism>
<comment type="caution">
    <text evidence="2">The sequence shown here is derived from an EMBL/GenBank/DDBJ whole genome shotgun (WGS) entry which is preliminary data.</text>
</comment>
<feature type="transmembrane region" description="Helical" evidence="1">
    <location>
        <begin position="50"/>
        <end position="71"/>
    </location>
</feature>
<protein>
    <submittedName>
        <fullName evidence="2">DUF962 domain-containing protein</fullName>
    </submittedName>
</protein>
<dbReference type="Pfam" id="PF06127">
    <property type="entry name" value="Mpo1-like"/>
    <property type="match status" value="1"/>
</dbReference>
<evidence type="ECO:0000256" key="1">
    <source>
        <dbReference type="SAM" id="Phobius"/>
    </source>
</evidence>
<gene>
    <name evidence="2" type="ORF">ACFPT7_23630</name>
</gene>
<evidence type="ECO:0000313" key="3">
    <source>
        <dbReference type="Proteomes" id="UP001596091"/>
    </source>
</evidence>
<reference evidence="3" key="1">
    <citation type="journal article" date="2019" name="Int. J. Syst. Evol. Microbiol.">
        <title>The Global Catalogue of Microorganisms (GCM) 10K type strain sequencing project: providing services to taxonomists for standard genome sequencing and annotation.</title>
        <authorList>
            <consortium name="The Broad Institute Genomics Platform"/>
            <consortium name="The Broad Institute Genome Sequencing Center for Infectious Disease"/>
            <person name="Wu L."/>
            <person name="Ma J."/>
        </authorList>
    </citation>
    <scope>NUCLEOTIDE SEQUENCE [LARGE SCALE GENOMIC DNA]</scope>
    <source>
        <strain evidence="3">JCM 4087</strain>
    </source>
</reference>
<dbReference type="InterPro" id="IPR009305">
    <property type="entry name" value="Mpo1-like"/>
</dbReference>
<dbReference type="RefSeq" id="WP_263342306.1">
    <property type="nucleotide sequence ID" value="NZ_JAGSYH010000011.1"/>
</dbReference>
<proteinExistence type="predicted"/>
<dbReference type="EMBL" id="JBHSPH010000019">
    <property type="protein sequence ID" value="MFC5865317.1"/>
    <property type="molecule type" value="Genomic_DNA"/>
</dbReference>
<keyword evidence="1" id="KW-1133">Transmembrane helix</keyword>
<evidence type="ECO:0000313" key="2">
    <source>
        <dbReference type="EMBL" id="MFC5865317.1"/>
    </source>
</evidence>
<sequence>MLGNRSWDDWIRQYSTSHQNPVNRACHTVGIPMIALSFLVIPLILWHTRFWILAVGLFVVGWIFQFIGHAFEGKPPEFFQDWRFLFVGLRWWFAKMAGKV</sequence>